<dbReference type="OrthoDB" id="9780312at2"/>
<feature type="modified residue" description="4-aspartylphosphate" evidence="2">
    <location>
        <position position="58"/>
    </location>
</feature>
<dbReference type="CDD" id="cd17535">
    <property type="entry name" value="REC_NarL-like"/>
    <property type="match status" value="1"/>
</dbReference>
<dbReference type="Proteomes" id="UP000182264">
    <property type="component" value="Chromosome"/>
</dbReference>
<dbReference type="SUPFAM" id="SSF52172">
    <property type="entry name" value="CheY-like"/>
    <property type="match status" value="1"/>
</dbReference>
<name>A0A1L3GGY0_SYNAC</name>
<keyword evidence="1" id="KW-0238">DNA-binding</keyword>
<dbReference type="GO" id="GO:0000160">
    <property type="term" value="P:phosphorelay signal transduction system"/>
    <property type="evidence" value="ECO:0007669"/>
    <property type="project" value="InterPro"/>
</dbReference>
<evidence type="ECO:0000313" key="4">
    <source>
        <dbReference type="EMBL" id="APG25115.1"/>
    </source>
</evidence>
<keyword evidence="5" id="KW-1185">Reference proteome</keyword>
<dbReference type="AlphaFoldDB" id="A0A1L3GGY0"/>
<dbReference type="InterPro" id="IPR039420">
    <property type="entry name" value="WalR-like"/>
</dbReference>
<dbReference type="Pfam" id="PF00072">
    <property type="entry name" value="Response_reg"/>
    <property type="match status" value="1"/>
</dbReference>
<dbReference type="InterPro" id="IPR011006">
    <property type="entry name" value="CheY-like_superfamily"/>
</dbReference>
<dbReference type="PANTHER" id="PTHR43214:SF43">
    <property type="entry name" value="TWO-COMPONENT RESPONSE REGULATOR"/>
    <property type="match status" value="1"/>
</dbReference>
<evidence type="ECO:0000259" key="3">
    <source>
        <dbReference type="PROSITE" id="PS50110"/>
    </source>
</evidence>
<dbReference type="RefSeq" id="WP_072286964.1">
    <property type="nucleotide sequence ID" value="NZ_CP015455.1"/>
</dbReference>
<reference evidence="4 5" key="1">
    <citation type="journal article" date="2017" name="Genome Announc.">
        <title>Complete Genome Sequences of Two Acetylene-Fermenting Pelobacter acetylenicus Strains.</title>
        <authorList>
            <person name="Sutton J.M."/>
            <person name="Baesman S.M."/>
            <person name="Fierst J.L."/>
            <person name="Poret-Peterson A.T."/>
            <person name="Oremland R.S."/>
            <person name="Dunlap D.S."/>
            <person name="Akob D.M."/>
        </authorList>
    </citation>
    <scope>NUCLEOTIDE SEQUENCE [LARGE SCALE GENOMIC DNA]</scope>
    <source>
        <strain evidence="4 5">DSM 3247</strain>
    </source>
</reference>
<dbReference type="InterPro" id="IPR001789">
    <property type="entry name" value="Sig_transdc_resp-reg_receiver"/>
</dbReference>
<dbReference type="KEGG" id="pace:A6070_02825"/>
<keyword evidence="2" id="KW-0597">Phosphoprotein</keyword>
<dbReference type="STRING" id="29542.A6070_02825"/>
<protein>
    <recommendedName>
        <fullName evidence="3">Response regulatory domain-containing protein</fullName>
    </recommendedName>
</protein>
<evidence type="ECO:0000256" key="1">
    <source>
        <dbReference type="ARBA" id="ARBA00023125"/>
    </source>
</evidence>
<evidence type="ECO:0000256" key="2">
    <source>
        <dbReference type="PROSITE-ProRule" id="PRU00169"/>
    </source>
</evidence>
<sequence length="140" mass="15471">MAETRIRVFLADDHPLIRTGLSLAFEDDHKVAIIGTADNGCDAVAKIEKLRPDIVLMDIDMPGISGISAIKALREKFPAMLFLILSTYNDRSYLEDSLDAGANGYLLKTIGIESLANLIVDISDNKEVSSPYLLYLNRDR</sequence>
<feature type="domain" description="Response regulatory" evidence="3">
    <location>
        <begin position="7"/>
        <end position="123"/>
    </location>
</feature>
<organism evidence="4 5">
    <name type="scientific">Syntrophotalea acetylenica</name>
    <name type="common">Pelobacter acetylenicus</name>
    <dbReference type="NCBI Taxonomy" id="29542"/>
    <lineage>
        <taxon>Bacteria</taxon>
        <taxon>Pseudomonadati</taxon>
        <taxon>Thermodesulfobacteriota</taxon>
        <taxon>Desulfuromonadia</taxon>
        <taxon>Desulfuromonadales</taxon>
        <taxon>Syntrophotaleaceae</taxon>
        <taxon>Syntrophotalea</taxon>
    </lineage>
</organism>
<dbReference type="PANTHER" id="PTHR43214">
    <property type="entry name" value="TWO-COMPONENT RESPONSE REGULATOR"/>
    <property type="match status" value="1"/>
</dbReference>
<evidence type="ECO:0000313" key="5">
    <source>
        <dbReference type="Proteomes" id="UP000182264"/>
    </source>
</evidence>
<dbReference type="EMBL" id="CP015518">
    <property type="protein sequence ID" value="APG25115.1"/>
    <property type="molecule type" value="Genomic_DNA"/>
</dbReference>
<dbReference type="InterPro" id="IPR058245">
    <property type="entry name" value="NreC/VraR/RcsB-like_REC"/>
</dbReference>
<proteinExistence type="predicted"/>
<gene>
    <name evidence="4" type="ORF">A7E75_08850</name>
</gene>
<dbReference type="PROSITE" id="PS50110">
    <property type="entry name" value="RESPONSE_REGULATORY"/>
    <property type="match status" value="1"/>
</dbReference>
<dbReference type="Gene3D" id="3.40.50.2300">
    <property type="match status" value="1"/>
</dbReference>
<dbReference type="GO" id="GO:0003677">
    <property type="term" value="F:DNA binding"/>
    <property type="evidence" value="ECO:0007669"/>
    <property type="project" value="UniProtKB-KW"/>
</dbReference>
<dbReference type="SMART" id="SM00448">
    <property type="entry name" value="REC"/>
    <property type="match status" value="1"/>
</dbReference>
<accession>A0A1L3GGY0</accession>